<dbReference type="SUPFAM" id="SSF52540">
    <property type="entry name" value="P-loop containing nucleoside triphosphate hydrolases"/>
    <property type="match status" value="2"/>
</dbReference>
<dbReference type="GO" id="GO:0097352">
    <property type="term" value="P:autophagosome maturation"/>
    <property type="evidence" value="ECO:0007669"/>
    <property type="project" value="TreeGrafter"/>
</dbReference>
<comment type="caution">
    <text evidence="2">The sequence shown here is derived from an EMBL/GenBank/DDBJ whole genome shotgun (WGS) entry which is preliminary data.</text>
</comment>
<evidence type="ECO:0000313" key="3">
    <source>
        <dbReference type="Proteomes" id="UP001146793"/>
    </source>
</evidence>
<feature type="domain" description="AAA+ ATPase" evidence="1">
    <location>
        <begin position="135"/>
        <end position="286"/>
    </location>
</feature>
<dbReference type="PANTHER" id="PTHR23077:SF195">
    <property type="entry name" value="AAA ATPASE DOMAIN-CONTAINING PROTEIN"/>
    <property type="match status" value="1"/>
</dbReference>
<dbReference type="InterPro" id="IPR027417">
    <property type="entry name" value="P-loop_NTPase"/>
</dbReference>
<gene>
    <name evidence="2" type="ORF">M0812_29212</name>
</gene>
<dbReference type="InterPro" id="IPR050168">
    <property type="entry name" value="AAA_ATPase_domain"/>
</dbReference>
<dbReference type="GO" id="GO:0005524">
    <property type="term" value="F:ATP binding"/>
    <property type="evidence" value="ECO:0007669"/>
    <property type="project" value="InterPro"/>
</dbReference>
<name>A0AAV7Y643_9EUKA</name>
<dbReference type="GO" id="GO:0005634">
    <property type="term" value="C:nucleus"/>
    <property type="evidence" value="ECO:0007669"/>
    <property type="project" value="TreeGrafter"/>
</dbReference>
<reference evidence="2" key="1">
    <citation type="submission" date="2022-08" db="EMBL/GenBank/DDBJ databases">
        <title>Novel sulphate-reducing endosymbionts in the free-living metamonad Anaeramoeba.</title>
        <authorList>
            <person name="Jerlstrom-Hultqvist J."/>
            <person name="Cepicka I."/>
            <person name="Gallot-Lavallee L."/>
            <person name="Salas-Leiva D."/>
            <person name="Curtis B.A."/>
            <person name="Zahonova K."/>
            <person name="Pipaliya S."/>
            <person name="Dacks J."/>
            <person name="Roger A.J."/>
        </authorList>
    </citation>
    <scope>NUCLEOTIDE SEQUENCE</scope>
    <source>
        <strain evidence="2">Busselton2</strain>
    </source>
</reference>
<sequence>MFGFDLSLVEPYYKFSETLQECKSITLQTTDNEIYKVLQNLNSTLATLLCGKEVELKQVLELTWFQNKIKVLIKNIEPVGIKCQITNQTTIKIERDFLLLPTKEKWIEEINNNFGGYKGQIEEIIEKLYDYQDLPFVGLLLHGSSGTGKTYLMNTIAKASGLPIFKLDLSETFKREKGQVEKYIASIFLKAKENSPCFFLIDQIEAFAPCYESSNSSFSDLDRAVLYTLIESIDEIANVNSFDYFSEQNEQKTIYLLATTEYPQSVSKEIRECGRIDFDLEIQIPQPQQRIEILNCILKWMGLRLHNNQNEENILKTNSNTSQKIIEKTHSFVGSDLKTVCDLSSQKQILLQKENTQGNKNENGKILNLTTFLNQLEEYIPSSVQNCEWISPNISGDTKFDDLGGMDSVIQTLKTAVLTSLKSPEKFDQMGIEAPRGVLIYGKPGSGKTKLVQAIANESSLNLVSVKCSEILSKVLGRSEERISQVFLQASAASPCILFLDHIETIAAKRQKDSSEQVADRILTCLLTEMDGISKRGNFLVVGVTDRIQALDEAILRPGRFDLHIKIPDLDSKGRLEILLKKTKKMPLEKNAKEYLDKLAKDIDGFSGADIESMCKEAAYFCMRRDLENGFISIDDLEKAKQKIQYLKHKIEKKESKK</sequence>
<dbReference type="InterPro" id="IPR003959">
    <property type="entry name" value="ATPase_AAA_core"/>
</dbReference>
<dbReference type="EMBL" id="JANTQA010000072">
    <property type="protein sequence ID" value="KAJ3424491.1"/>
    <property type="molecule type" value="Genomic_DNA"/>
</dbReference>
<dbReference type="GO" id="GO:0031593">
    <property type="term" value="F:polyubiquitin modification-dependent protein binding"/>
    <property type="evidence" value="ECO:0007669"/>
    <property type="project" value="TreeGrafter"/>
</dbReference>
<dbReference type="FunFam" id="3.40.50.300:FF:001921">
    <property type="entry name" value="AAA ATPase domain-containing protein"/>
    <property type="match status" value="1"/>
</dbReference>
<dbReference type="InterPro" id="IPR041569">
    <property type="entry name" value="AAA_lid_3"/>
</dbReference>
<proteinExistence type="predicted"/>
<dbReference type="GO" id="GO:0016887">
    <property type="term" value="F:ATP hydrolysis activity"/>
    <property type="evidence" value="ECO:0007669"/>
    <property type="project" value="InterPro"/>
</dbReference>
<dbReference type="AlphaFoldDB" id="A0AAV7Y643"/>
<accession>A0AAV7Y643</accession>
<evidence type="ECO:0000259" key="1">
    <source>
        <dbReference type="SMART" id="SM00382"/>
    </source>
</evidence>
<dbReference type="GO" id="GO:0051228">
    <property type="term" value="P:mitotic spindle disassembly"/>
    <property type="evidence" value="ECO:0007669"/>
    <property type="project" value="TreeGrafter"/>
</dbReference>
<dbReference type="Gene3D" id="1.10.8.60">
    <property type="match status" value="2"/>
</dbReference>
<dbReference type="GO" id="GO:0030970">
    <property type="term" value="P:retrograde protein transport, ER to cytosol"/>
    <property type="evidence" value="ECO:0007669"/>
    <property type="project" value="TreeGrafter"/>
</dbReference>
<dbReference type="PANTHER" id="PTHR23077">
    <property type="entry name" value="AAA-FAMILY ATPASE"/>
    <property type="match status" value="1"/>
</dbReference>
<dbReference type="Pfam" id="PF17862">
    <property type="entry name" value="AAA_lid_3"/>
    <property type="match status" value="1"/>
</dbReference>
<evidence type="ECO:0000313" key="2">
    <source>
        <dbReference type="EMBL" id="KAJ3424491.1"/>
    </source>
</evidence>
<dbReference type="Gene3D" id="3.40.50.300">
    <property type="entry name" value="P-loop containing nucleotide triphosphate hydrolases"/>
    <property type="match status" value="2"/>
</dbReference>
<dbReference type="Proteomes" id="UP001146793">
    <property type="component" value="Unassembled WGS sequence"/>
</dbReference>
<feature type="domain" description="AAA+ ATPase" evidence="1">
    <location>
        <begin position="434"/>
        <end position="571"/>
    </location>
</feature>
<dbReference type="GO" id="GO:0005829">
    <property type="term" value="C:cytosol"/>
    <property type="evidence" value="ECO:0007669"/>
    <property type="project" value="TreeGrafter"/>
</dbReference>
<dbReference type="CDD" id="cd19481">
    <property type="entry name" value="RecA-like_protease"/>
    <property type="match status" value="1"/>
</dbReference>
<dbReference type="InterPro" id="IPR003593">
    <property type="entry name" value="AAA+_ATPase"/>
</dbReference>
<dbReference type="Pfam" id="PF00004">
    <property type="entry name" value="AAA"/>
    <property type="match status" value="2"/>
</dbReference>
<dbReference type="SMART" id="SM00382">
    <property type="entry name" value="AAA"/>
    <property type="match status" value="2"/>
</dbReference>
<protein>
    <submittedName>
        <fullName evidence="2">Aaa-family atpase</fullName>
    </submittedName>
</protein>
<organism evidence="2 3">
    <name type="scientific">Anaeramoeba flamelloides</name>
    <dbReference type="NCBI Taxonomy" id="1746091"/>
    <lineage>
        <taxon>Eukaryota</taxon>
        <taxon>Metamonada</taxon>
        <taxon>Anaeramoebidae</taxon>
        <taxon>Anaeramoeba</taxon>
    </lineage>
</organism>
<dbReference type="GO" id="GO:0034098">
    <property type="term" value="C:VCP-NPL4-UFD1 AAA ATPase complex"/>
    <property type="evidence" value="ECO:0007669"/>
    <property type="project" value="TreeGrafter"/>
</dbReference>